<keyword evidence="1" id="KW-0805">Transcription regulation</keyword>
<dbReference type="InterPro" id="IPR036271">
    <property type="entry name" value="Tet_transcr_reg_TetR-rel_C_sf"/>
</dbReference>
<evidence type="ECO:0000256" key="5">
    <source>
        <dbReference type="SAM" id="MobiDB-lite"/>
    </source>
</evidence>
<dbReference type="PANTHER" id="PTHR30055:SF234">
    <property type="entry name" value="HTH-TYPE TRANSCRIPTIONAL REGULATOR BETI"/>
    <property type="match status" value="1"/>
</dbReference>
<evidence type="ECO:0000256" key="3">
    <source>
        <dbReference type="ARBA" id="ARBA00023163"/>
    </source>
</evidence>
<feature type="compositionally biased region" description="Low complexity" evidence="5">
    <location>
        <begin position="172"/>
        <end position="181"/>
    </location>
</feature>
<evidence type="ECO:0000256" key="2">
    <source>
        <dbReference type="ARBA" id="ARBA00023125"/>
    </source>
</evidence>
<dbReference type="InterPro" id="IPR050109">
    <property type="entry name" value="HTH-type_TetR-like_transc_reg"/>
</dbReference>
<evidence type="ECO:0000313" key="8">
    <source>
        <dbReference type="Proteomes" id="UP000185511"/>
    </source>
</evidence>
<keyword evidence="2 4" id="KW-0238">DNA-binding</keyword>
<feature type="region of interest" description="Disordered" evidence="5">
    <location>
        <begin position="87"/>
        <end position="106"/>
    </location>
</feature>
<dbReference type="GO" id="GO:0003700">
    <property type="term" value="F:DNA-binding transcription factor activity"/>
    <property type="evidence" value="ECO:0007669"/>
    <property type="project" value="TreeGrafter"/>
</dbReference>
<dbReference type="EMBL" id="CP016076">
    <property type="protein sequence ID" value="APU16488.1"/>
    <property type="molecule type" value="Genomic_DNA"/>
</dbReference>
<dbReference type="SUPFAM" id="SSF48498">
    <property type="entry name" value="Tetracyclin repressor-like, C-terminal domain"/>
    <property type="match status" value="1"/>
</dbReference>
<name>A0AAC9LEI5_9PSEU</name>
<feature type="compositionally biased region" description="Low complexity" evidence="5">
    <location>
        <begin position="89"/>
        <end position="98"/>
    </location>
</feature>
<evidence type="ECO:0000256" key="4">
    <source>
        <dbReference type="PROSITE-ProRule" id="PRU00335"/>
    </source>
</evidence>
<dbReference type="InterPro" id="IPR009057">
    <property type="entry name" value="Homeodomain-like_sf"/>
</dbReference>
<gene>
    <name evidence="7" type="ORF">UA74_22350</name>
</gene>
<feature type="region of interest" description="Disordered" evidence="5">
    <location>
        <begin position="172"/>
        <end position="213"/>
    </location>
</feature>
<dbReference type="Proteomes" id="UP000185511">
    <property type="component" value="Chromosome"/>
</dbReference>
<dbReference type="Gene3D" id="1.10.357.10">
    <property type="entry name" value="Tetracycline Repressor, domain 2"/>
    <property type="match status" value="1"/>
</dbReference>
<dbReference type="AlphaFoldDB" id="A0AAC9LEI5"/>
<evidence type="ECO:0000313" key="7">
    <source>
        <dbReference type="EMBL" id="APU16488.1"/>
    </source>
</evidence>
<feature type="domain" description="HTH tetR-type" evidence="6">
    <location>
        <begin position="1"/>
        <end position="53"/>
    </location>
</feature>
<dbReference type="Pfam" id="PF00440">
    <property type="entry name" value="TetR_N"/>
    <property type="match status" value="1"/>
</dbReference>
<organism evidence="7 8">
    <name type="scientific">Actinoalloteichus fjordicus</name>
    <dbReference type="NCBI Taxonomy" id="1612552"/>
    <lineage>
        <taxon>Bacteria</taxon>
        <taxon>Bacillati</taxon>
        <taxon>Actinomycetota</taxon>
        <taxon>Actinomycetes</taxon>
        <taxon>Pseudonocardiales</taxon>
        <taxon>Pseudonocardiaceae</taxon>
        <taxon>Actinoalloteichus</taxon>
    </lineage>
</organism>
<evidence type="ECO:0000259" key="6">
    <source>
        <dbReference type="PROSITE" id="PS50977"/>
    </source>
</evidence>
<dbReference type="PANTHER" id="PTHR30055">
    <property type="entry name" value="HTH-TYPE TRANSCRIPTIONAL REGULATOR RUTR"/>
    <property type="match status" value="1"/>
</dbReference>
<dbReference type="InterPro" id="IPR001647">
    <property type="entry name" value="HTH_TetR"/>
</dbReference>
<accession>A0AAC9LEI5</accession>
<feature type="DNA-binding region" description="H-T-H motif" evidence="4">
    <location>
        <begin position="16"/>
        <end position="35"/>
    </location>
</feature>
<protein>
    <submittedName>
        <fullName evidence="7">Transcriptional regulator, TetR family</fullName>
    </submittedName>
</protein>
<evidence type="ECO:0000256" key="1">
    <source>
        <dbReference type="ARBA" id="ARBA00023015"/>
    </source>
</evidence>
<dbReference type="PROSITE" id="PS50977">
    <property type="entry name" value="HTH_TETR_2"/>
    <property type="match status" value="1"/>
</dbReference>
<dbReference type="PRINTS" id="PR00455">
    <property type="entry name" value="HTHTETR"/>
</dbReference>
<dbReference type="GO" id="GO:0000976">
    <property type="term" value="F:transcription cis-regulatory region binding"/>
    <property type="evidence" value="ECO:0007669"/>
    <property type="project" value="TreeGrafter"/>
</dbReference>
<reference evidence="8" key="1">
    <citation type="submission" date="2016-06" db="EMBL/GenBank/DDBJ databases">
        <title>Complete genome sequence of Actinoalloteichus fjordicus DSM 46855 (=ADI127-17), type strain of the new species Actinoalloteichus fjordicus.</title>
        <authorList>
            <person name="Ruckert C."/>
            <person name="Nouioui I."/>
            <person name="Willmese J."/>
            <person name="van Wezel G."/>
            <person name="Klenk H.-P."/>
            <person name="Kalinowski J."/>
            <person name="Zotchev S.B."/>
        </authorList>
    </citation>
    <scope>NUCLEOTIDE SEQUENCE [LARGE SCALE GENOMIC DNA]</scope>
    <source>
        <strain evidence="8">ADI127-7</strain>
    </source>
</reference>
<proteinExistence type="predicted"/>
<dbReference type="SUPFAM" id="SSF46689">
    <property type="entry name" value="Homeodomain-like"/>
    <property type="match status" value="1"/>
</dbReference>
<sequence>MLAAAVEVLTASPEAGVEAVAAAAGVTRQTVYAHFPSRRDLLAAALDEVTRTAVAAMDAADLDTGPPTAALFRLIDVAGRLADRHPGLRQADQTAPDAAADRRRHAPVTDRLIRVIRRGQRAGEFDQRLPADWSAAAIISLGHTAGSEVDAGRLDADEASALLRTSLLRLLGATGQPAESPTAPPGGPSSAESASAPLPEPTTEATGPTTPPE</sequence>
<keyword evidence="8" id="KW-1185">Reference proteome</keyword>
<feature type="compositionally biased region" description="Low complexity" evidence="5">
    <location>
        <begin position="188"/>
        <end position="213"/>
    </location>
</feature>
<keyword evidence="3" id="KW-0804">Transcription</keyword>
<dbReference type="KEGG" id="acad:UA74_22350"/>